<dbReference type="PANTHER" id="PTHR34861:SF11">
    <property type="entry name" value="CYCLASE"/>
    <property type="match status" value="1"/>
</dbReference>
<dbReference type="Gene3D" id="3.50.30.50">
    <property type="entry name" value="Putative cyclase"/>
    <property type="match status" value="1"/>
</dbReference>
<dbReference type="Pfam" id="PF04199">
    <property type="entry name" value="Cyclase"/>
    <property type="match status" value="1"/>
</dbReference>
<dbReference type="RefSeq" id="XP_059605064.1">
    <property type="nucleotide sequence ID" value="XM_059745928.1"/>
</dbReference>
<organism evidence="2">
    <name type="scientific">Aspergillus niger</name>
    <dbReference type="NCBI Taxonomy" id="5061"/>
    <lineage>
        <taxon>Eukaryota</taxon>
        <taxon>Fungi</taxon>
        <taxon>Dikarya</taxon>
        <taxon>Ascomycota</taxon>
        <taxon>Pezizomycotina</taxon>
        <taxon>Eurotiomycetes</taxon>
        <taxon>Eurotiomycetidae</taxon>
        <taxon>Eurotiales</taxon>
        <taxon>Aspergillaceae</taxon>
        <taxon>Aspergillus</taxon>
        <taxon>Aspergillus subgen. Circumdati</taxon>
    </lineage>
</organism>
<reference evidence="2" key="1">
    <citation type="submission" date="2025-02" db="EMBL/GenBank/DDBJ databases">
        <authorList>
            <consortium name="NCBI Genome Project"/>
        </authorList>
    </citation>
    <scope>NUCLEOTIDE SEQUENCE</scope>
</reference>
<evidence type="ECO:0008006" key="3">
    <source>
        <dbReference type="Google" id="ProtNLM"/>
    </source>
</evidence>
<dbReference type="AlphaFoldDB" id="A0AAJ8BWD8"/>
<gene>
    <name evidence="2" type="ORF">An19g00200</name>
</gene>
<protein>
    <recommendedName>
        <fullName evidence="3">Cyclase</fullName>
    </recommendedName>
</protein>
<dbReference type="GeneID" id="84593800"/>
<dbReference type="SUPFAM" id="SSF102198">
    <property type="entry name" value="Putative cyclase"/>
    <property type="match status" value="1"/>
</dbReference>
<comment type="similarity">
    <text evidence="1">Belongs to the Cyclase 1 superfamily.</text>
</comment>
<dbReference type="PANTHER" id="PTHR34861">
    <property type="match status" value="1"/>
</dbReference>
<dbReference type="InterPro" id="IPR007325">
    <property type="entry name" value="KFase/CYL"/>
</dbReference>
<reference evidence="2" key="2">
    <citation type="submission" date="2025-08" db="UniProtKB">
        <authorList>
            <consortium name="RefSeq"/>
        </authorList>
    </citation>
    <scope>IDENTIFICATION</scope>
</reference>
<evidence type="ECO:0000256" key="1">
    <source>
        <dbReference type="ARBA" id="ARBA00007865"/>
    </source>
</evidence>
<proteinExistence type="inferred from homology"/>
<evidence type="ECO:0000313" key="2">
    <source>
        <dbReference type="RefSeq" id="XP_059605064.1"/>
    </source>
</evidence>
<sequence length="288" mass="32277">MRSPSERMAPMNMPKVCFGITDQLGMLNRLTPETTREAAKEIIDGVRVSTDWFSTSMQKPCFGRPKLEHVVKNKAPRAVNDDSLPFNTQISSQWDGFRHYGYQNEKIYLNGCTLEEIQSGDRNGIHALIASVWVENGGIVGRGVLLDYASWAEEHGIQINCFSTSSISVSFLKEIAISQGTTLKTGDILFIRTGWTHAYEKLSAEQCQELATVAGDMPSFEAWPYQNTDFWLHEWVLAGWGFPIGELFDLDRLSQECRKRNRWSFFFSSVPLKVPGGVASPPNGVAIS</sequence>
<dbReference type="InterPro" id="IPR037175">
    <property type="entry name" value="KFase_sf"/>
</dbReference>
<dbReference type="KEGG" id="ang:An19g00200"/>
<accession>A0AAJ8BWD8</accession>
<name>A0AAJ8BWD8_ASPNG</name>